<dbReference type="PANTHER" id="PTHR10039">
    <property type="entry name" value="AMELOGENIN"/>
    <property type="match status" value="1"/>
</dbReference>
<feature type="domain" description="DUF7791" evidence="4">
    <location>
        <begin position="674"/>
        <end position="729"/>
    </location>
</feature>
<dbReference type="PANTHER" id="PTHR10039:SF5">
    <property type="entry name" value="NACHT DOMAIN-CONTAINING PROTEIN"/>
    <property type="match status" value="1"/>
</dbReference>
<dbReference type="InterPro" id="IPR027417">
    <property type="entry name" value="P-loop_NTPase"/>
</dbReference>
<keyword evidence="1" id="KW-0677">Repeat</keyword>
<sequence length="1099" mass="122321">MDPVSALSLAKAAVQFVQFAASLLDESETKTVYSSPTTTSRHGQSLEVIHQHLTLLCSQLRAYRPIQSSIRQRSPRRSRPEASTYPPTQQADPTLVEIAVRFDENCCQLLVVVQDIEQKVRRRLGMKCVWPSFRTAMSEVLTEQEIQQMQQHFESYRKLVVLKLCTVSRELIDCTEAGVEALSFEMRSQHNQRSKDLDQVSLAIYAARIRINDITADETKTSLTTDEIYSSTTQVAQLFAVVKELALEHKLLRSLDPNCKQRPESLEEIAPSPKPVFGCLFKDKGAKTDLATGKRLETWLARGKGIFWISGYPGAGKSTLVKFIAGHKRTKALLSRWAGSRPIITTSHHPRSEGPQAQGSRNDLLRSILHDILCQNSDLIRAACAERRKRMMEEGTPTNAIRDSKASAETSAAALAKTDAATWSLPELQSMICRIASQTRLPFKICLFVDGLDEYGGDTAQLCKQLGELSRCPDIKLVVSSRPGGHIEDMLGTNPDTKLLLDVLTRNDIRAFAKRYVAEDRNWDLFMLHNGRESAMTFVDDICSRSRGVFLWVSIVMNLVRVEIANKLANNDKLSVSELRQMLNEIPAIPENLGASIRTILESAKPSCQSKLAGTMLIALAASGEPLPVTVYSFHEVGYQLPGYVFKEETKPWSRDKLKDFNLPFTQQLKSRCNRFLQLRQHKVEFLHPTVRDFFQAADMTGFLVKKAPAAFDSSLAIVKAYAALIKHKRFHGGKYPRILRGNLAGYVTAKLDADSAYLDNQPTPPLAVVLGLERSAPVPDENWTAKAPLLRELLRRDHDPNQQYTWTGGRRGACTLWQDIMSETLEQLMAENLKEPAATPTFAAQIIEAGIVSLLVDYNADVNAQLTPGGLRGPPVWAGFLLACMQSRESATVLVGCKDAYIRAADKMLARARFDNQADLWLMNEPAPSILPPLRNAEVKVTARQAVLSLISARLRHLAKKGALRPPRDRRFELFAKTIEVFVKHAAAPVAGTGTAGTRKYSSRVSAVVVDELQSTIRAVFPRDMAESLAGLVRRRFPASANPNNTTNNNICNGVKRGPADPGEIEDDDGPQRKRLRAVADWVALERTRVGQLRRSEM</sequence>
<dbReference type="SUPFAM" id="SSF52540">
    <property type="entry name" value="P-loop containing nucleoside triphosphate hydrolases"/>
    <property type="match status" value="1"/>
</dbReference>
<feature type="region of interest" description="Disordered" evidence="2">
    <location>
        <begin position="1041"/>
        <end position="1073"/>
    </location>
</feature>
<evidence type="ECO:0000259" key="3">
    <source>
        <dbReference type="Pfam" id="PF24883"/>
    </source>
</evidence>
<accession>A0AAE0N134</accession>
<reference evidence="5" key="1">
    <citation type="journal article" date="2023" name="Mol. Phylogenet. Evol.">
        <title>Genome-scale phylogeny and comparative genomics of the fungal order Sordariales.</title>
        <authorList>
            <person name="Hensen N."/>
            <person name="Bonometti L."/>
            <person name="Westerberg I."/>
            <person name="Brannstrom I.O."/>
            <person name="Guillou S."/>
            <person name="Cros-Aarteil S."/>
            <person name="Calhoun S."/>
            <person name="Haridas S."/>
            <person name="Kuo A."/>
            <person name="Mondo S."/>
            <person name="Pangilinan J."/>
            <person name="Riley R."/>
            <person name="LaButti K."/>
            <person name="Andreopoulos B."/>
            <person name="Lipzen A."/>
            <person name="Chen C."/>
            <person name="Yan M."/>
            <person name="Daum C."/>
            <person name="Ng V."/>
            <person name="Clum A."/>
            <person name="Steindorff A."/>
            <person name="Ohm R.A."/>
            <person name="Martin F."/>
            <person name="Silar P."/>
            <person name="Natvig D.O."/>
            <person name="Lalanne C."/>
            <person name="Gautier V."/>
            <person name="Ament-Velasquez S.L."/>
            <person name="Kruys A."/>
            <person name="Hutchinson M.I."/>
            <person name="Powell A.J."/>
            <person name="Barry K."/>
            <person name="Miller A.N."/>
            <person name="Grigoriev I.V."/>
            <person name="Debuchy R."/>
            <person name="Gladieux P."/>
            <person name="Hiltunen Thoren M."/>
            <person name="Johannesson H."/>
        </authorList>
    </citation>
    <scope>NUCLEOTIDE SEQUENCE</scope>
    <source>
        <strain evidence="5">CBS 958.72</strain>
    </source>
</reference>
<feature type="domain" description="Nephrocystin 3-like N-terminal" evidence="3">
    <location>
        <begin position="292"/>
        <end position="482"/>
    </location>
</feature>
<dbReference type="Pfam" id="PF24883">
    <property type="entry name" value="NPHP3_N"/>
    <property type="match status" value="1"/>
</dbReference>
<evidence type="ECO:0000259" key="4">
    <source>
        <dbReference type="Pfam" id="PF25053"/>
    </source>
</evidence>
<evidence type="ECO:0000313" key="5">
    <source>
        <dbReference type="EMBL" id="KAK3366807.1"/>
    </source>
</evidence>
<dbReference type="EMBL" id="JAULSN010000007">
    <property type="protein sequence ID" value="KAK3366807.1"/>
    <property type="molecule type" value="Genomic_DNA"/>
</dbReference>
<evidence type="ECO:0000256" key="2">
    <source>
        <dbReference type="SAM" id="MobiDB-lite"/>
    </source>
</evidence>
<evidence type="ECO:0000256" key="1">
    <source>
        <dbReference type="ARBA" id="ARBA00022737"/>
    </source>
</evidence>
<dbReference type="InterPro" id="IPR056884">
    <property type="entry name" value="NPHP3-like_N"/>
</dbReference>
<reference evidence="5" key="2">
    <citation type="submission" date="2023-06" db="EMBL/GenBank/DDBJ databases">
        <authorList>
            <consortium name="Lawrence Berkeley National Laboratory"/>
            <person name="Haridas S."/>
            <person name="Hensen N."/>
            <person name="Bonometti L."/>
            <person name="Westerberg I."/>
            <person name="Brannstrom I.O."/>
            <person name="Guillou S."/>
            <person name="Cros-Aarteil S."/>
            <person name="Calhoun S."/>
            <person name="Kuo A."/>
            <person name="Mondo S."/>
            <person name="Pangilinan J."/>
            <person name="Riley R."/>
            <person name="Labutti K."/>
            <person name="Andreopoulos B."/>
            <person name="Lipzen A."/>
            <person name="Chen C."/>
            <person name="Yanf M."/>
            <person name="Daum C."/>
            <person name="Ng V."/>
            <person name="Clum A."/>
            <person name="Steindorff A."/>
            <person name="Ohm R."/>
            <person name="Martin F."/>
            <person name="Silar P."/>
            <person name="Natvig D."/>
            <person name="Lalanne C."/>
            <person name="Gautier V."/>
            <person name="Ament-Velasquez S.L."/>
            <person name="Kruys A."/>
            <person name="Hutchinson M.I."/>
            <person name="Powell A.J."/>
            <person name="Barry K."/>
            <person name="Miller A.N."/>
            <person name="Grigoriev I.V."/>
            <person name="Debuchy R."/>
            <person name="Gladieux P."/>
            <person name="Thoren M.H."/>
            <person name="Johannesson H."/>
        </authorList>
    </citation>
    <scope>NUCLEOTIDE SEQUENCE</scope>
    <source>
        <strain evidence="5">CBS 958.72</strain>
    </source>
</reference>
<evidence type="ECO:0000313" key="6">
    <source>
        <dbReference type="Proteomes" id="UP001287356"/>
    </source>
</evidence>
<dbReference type="Proteomes" id="UP001287356">
    <property type="component" value="Unassembled WGS sequence"/>
</dbReference>
<gene>
    <name evidence="5" type="ORF">B0T24DRAFT_581063</name>
</gene>
<organism evidence="5 6">
    <name type="scientific">Lasiosphaeria ovina</name>
    <dbReference type="NCBI Taxonomy" id="92902"/>
    <lineage>
        <taxon>Eukaryota</taxon>
        <taxon>Fungi</taxon>
        <taxon>Dikarya</taxon>
        <taxon>Ascomycota</taxon>
        <taxon>Pezizomycotina</taxon>
        <taxon>Sordariomycetes</taxon>
        <taxon>Sordariomycetidae</taxon>
        <taxon>Sordariales</taxon>
        <taxon>Lasiosphaeriaceae</taxon>
        <taxon>Lasiosphaeria</taxon>
    </lineage>
</organism>
<feature type="region of interest" description="Disordered" evidence="2">
    <location>
        <begin position="68"/>
        <end position="90"/>
    </location>
</feature>
<proteinExistence type="predicted"/>
<keyword evidence="6" id="KW-1185">Reference proteome</keyword>
<protein>
    <recommendedName>
        <fullName evidence="7">NACHT domain-containing protein</fullName>
    </recommendedName>
</protein>
<evidence type="ECO:0008006" key="7">
    <source>
        <dbReference type="Google" id="ProtNLM"/>
    </source>
</evidence>
<name>A0AAE0N134_9PEZI</name>
<dbReference type="Pfam" id="PF25053">
    <property type="entry name" value="DUF7791"/>
    <property type="match status" value="1"/>
</dbReference>
<comment type="caution">
    <text evidence="5">The sequence shown here is derived from an EMBL/GenBank/DDBJ whole genome shotgun (WGS) entry which is preliminary data.</text>
</comment>
<dbReference type="AlphaFoldDB" id="A0AAE0N134"/>
<dbReference type="InterPro" id="IPR056693">
    <property type="entry name" value="DUF7791"/>
</dbReference>